<evidence type="ECO:0000256" key="5">
    <source>
        <dbReference type="PIRNR" id="PIRNR005673"/>
    </source>
</evidence>
<proteinExistence type="inferred from homology"/>
<keyword evidence="4 5" id="KW-0653">Protein transport</keyword>
<dbReference type="PROSITE" id="PS51214">
    <property type="entry name" value="IBB"/>
    <property type="match status" value="1"/>
</dbReference>
<accession>A0AAW0ZBN4</accession>
<dbReference type="Pfam" id="PF01749">
    <property type="entry name" value="IBB"/>
    <property type="match status" value="1"/>
</dbReference>
<keyword evidence="2 5" id="KW-0813">Transport</keyword>
<dbReference type="FunFam" id="1.20.5.690:FF:000001">
    <property type="entry name" value="Importin subunit alpha"/>
    <property type="match status" value="1"/>
</dbReference>
<feature type="repeat" description="ARM" evidence="6">
    <location>
        <begin position="117"/>
        <end position="160"/>
    </location>
</feature>
<dbReference type="SMART" id="SM00185">
    <property type="entry name" value="ARM"/>
    <property type="match status" value="8"/>
</dbReference>
<dbReference type="GO" id="GO:0061608">
    <property type="term" value="F:nuclear import signal receptor activity"/>
    <property type="evidence" value="ECO:0007669"/>
    <property type="project" value="InterPro"/>
</dbReference>
<keyword evidence="3" id="KW-0677">Repeat</keyword>
<dbReference type="InterPro" id="IPR002652">
    <property type="entry name" value="Importin-a_IBB"/>
</dbReference>
<dbReference type="InterPro" id="IPR036975">
    <property type="entry name" value="Importin-a_IBB_sf"/>
</dbReference>
<protein>
    <recommendedName>
        <fullName evidence="5">Importin subunit alpha</fullName>
    </recommendedName>
</protein>
<feature type="region of interest" description="Disordered" evidence="7">
    <location>
        <begin position="20"/>
        <end position="46"/>
    </location>
</feature>
<evidence type="ECO:0000256" key="4">
    <source>
        <dbReference type="ARBA" id="ARBA00022927"/>
    </source>
</evidence>
<dbReference type="Proteomes" id="UP001432146">
    <property type="component" value="Unassembled WGS sequence"/>
</dbReference>
<dbReference type="SUPFAM" id="SSF48371">
    <property type="entry name" value="ARM repeat"/>
    <property type="match status" value="1"/>
</dbReference>
<dbReference type="PROSITE" id="PS50176">
    <property type="entry name" value="ARM_REPEAT"/>
    <property type="match status" value="4"/>
</dbReference>
<feature type="repeat" description="ARM" evidence="6">
    <location>
        <begin position="160"/>
        <end position="202"/>
    </location>
</feature>
<feature type="domain" description="IBB" evidence="8">
    <location>
        <begin position="1"/>
        <end position="54"/>
    </location>
</feature>
<evidence type="ECO:0000256" key="2">
    <source>
        <dbReference type="ARBA" id="ARBA00022448"/>
    </source>
</evidence>
<evidence type="ECO:0000256" key="3">
    <source>
        <dbReference type="ARBA" id="ARBA00022737"/>
    </source>
</evidence>
<dbReference type="InterPro" id="IPR024931">
    <property type="entry name" value="Importin_alpha"/>
</dbReference>
<gene>
    <name evidence="9" type="ORF">QLX08_010709</name>
</gene>
<dbReference type="InterPro" id="IPR016024">
    <property type="entry name" value="ARM-type_fold"/>
</dbReference>
<dbReference type="Pfam" id="PF16186">
    <property type="entry name" value="Arm_3"/>
    <property type="match status" value="1"/>
</dbReference>
<dbReference type="InterPro" id="IPR000225">
    <property type="entry name" value="Armadillo"/>
</dbReference>
<dbReference type="GO" id="GO:0005737">
    <property type="term" value="C:cytoplasm"/>
    <property type="evidence" value="ECO:0007669"/>
    <property type="project" value="InterPro"/>
</dbReference>
<dbReference type="InterPro" id="IPR032413">
    <property type="entry name" value="Arm_3"/>
</dbReference>
<evidence type="ECO:0000313" key="9">
    <source>
        <dbReference type="EMBL" id="KAK9294811.1"/>
    </source>
</evidence>
<dbReference type="FunFam" id="1.25.10.10:FF:000013">
    <property type="entry name" value="Importin subunit alpha"/>
    <property type="match status" value="1"/>
</dbReference>
<dbReference type="InterPro" id="IPR011989">
    <property type="entry name" value="ARM-like"/>
</dbReference>
<dbReference type="Gene3D" id="1.25.10.10">
    <property type="entry name" value="Leucine-rich Repeat Variant"/>
    <property type="match status" value="1"/>
</dbReference>
<sequence length="531" mass="58624">MSAATTHKYRYKNVGLDSQELRRRREEEGVQLRKQKREQQLSKRRNVPNIVTADDDNVTANESAFPAPQSKTSIVVLEMVQELHSLEPEIQLAATQKFRKMLSREPNPPIDEVVKTGIVPKLVEFLQNNGNCTLQFEAAWALTNIASGTSQQTCVVVDAGAVPIFISLLSSEHEDVQEQAVWALGNIAGDSAECRDHVLDNGILTSLLQLLSKATRLSMTRNAVWALSNLCRGKTPPPEFSKVAPCLPVLAHFLNHTDSDVLADTCWALSYLSDGPNEKIQAVIDAGVCRRLVELLMHQQENVISAALRAVGNIVTGDDVQTQIVLNCSALQCLCHLLNSPQESIRKEACWTISNITAGNPQQIQAVIDAGIFPILIEILAKAEFKIRKEAAWAITNATSGGAPEQIRYIVVEGCIPPLCNLLTVMDPKIVQVALSGLENILRVGEQDAATNNGINRYAVLIEECFGLNKIEFLQSHQNVDIYQKAFDIIERYFGSEEEDTRVVPTIDAQGQQFQFRASDSSQLPVEGFDF</sequence>
<dbReference type="Pfam" id="PF00514">
    <property type="entry name" value="Arm"/>
    <property type="match status" value="8"/>
</dbReference>
<evidence type="ECO:0000259" key="8">
    <source>
        <dbReference type="PROSITE" id="PS51214"/>
    </source>
</evidence>
<dbReference type="PIRSF" id="PIRSF005673">
    <property type="entry name" value="Importin_alpha"/>
    <property type="match status" value="1"/>
</dbReference>
<comment type="similarity">
    <text evidence="1 5">Belongs to the importin alpha family.</text>
</comment>
<feature type="repeat" description="ARM" evidence="6">
    <location>
        <begin position="202"/>
        <end position="230"/>
    </location>
</feature>
<reference evidence="9 10" key="1">
    <citation type="submission" date="2024-05" db="EMBL/GenBank/DDBJ databases">
        <title>The nuclear and mitochondrial genome assemblies of Tetragonisca angustula (Apidae: Meliponini), a tiny yet remarkable pollinator in the Neotropics.</title>
        <authorList>
            <person name="Ferrari R."/>
            <person name="Ricardo P.C."/>
            <person name="Dias F.C."/>
            <person name="Araujo N.S."/>
            <person name="Soares D.O."/>
            <person name="Zhou Q.-S."/>
            <person name="Zhu C.-D."/>
            <person name="Coutinho L."/>
            <person name="Airas M.C."/>
            <person name="Batista T.M."/>
        </authorList>
    </citation>
    <scope>NUCLEOTIDE SEQUENCE [LARGE SCALE GENOMIC DNA]</scope>
    <source>
        <strain evidence="9">ASF017062</strain>
        <tissue evidence="9">Abdomen</tissue>
    </source>
</reference>
<evidence type="ECO:0000313" key="10">
    <source>
        <dbReference type="Proteomes" id="UP001432146"/>
    </source>
</evidence>
<dbReference type="EMBL" id="JAWNGG020000300">
    <property type="protein sequence ID" value="KAK9294811.1"/>
    <property type="molecule type" value="Genomic_DNA"/>
</dbReference>
<dbReference type="PANTHER" id="PTHR23316">
    <property type="entry name" value="IMPORTIN ALPHA"/>
    <property type="match status" value="1"/>
</dbReference>
<dbReference type="GO" id="GO:0006606">
    <property type="term" value="P:protein import into nucleus"/>
    <property type="evidence" value="ECO:0007669"/>
    <property type="project" value="InterPro"/>
</dbReference>
<evidence type="ECO:0000256" key="7">
    <source>
        <dbReference type="SAM" id="MobiDB-lite"/>
    </source>
</evidence>
<name>A0AAW0ZBN4_9HYME</name>
<dbReference type="AlphaFoldDB" id="A0AAW0ZBN4"/>
<evidence type="ECO:0000256" key="6">
    <source>
        <dbReference type="PROSITE-ProRule" id="PRU00259"/>
    </source>
</evidence>
<comment type="caution">
    <text evidence="9">The sequence shown here is derived from an EMBL/GenBank/DDBJ whole genome shotgun (WGS) entry which is preliminary data.</text>
</comment>
<feature type="repeat" description="ARM" evidence="6">
    <location>
        <begin position="329"/>
        <end position="371"/>
    </location>
</feature>
<evidence type="ECO:0000256" key="1">
    <source>
        <dbReference type="ARBA" id="ARBA00010394"/>
    </source>
</evidence>
<organism evidence="9 10">
    <name type="scientific">Tetragonisca angustula</name>
    <dbReference type="NCBI Taxonomy" id="166442"/>
    <lineage>
        <taxon>Eukaryota</taxon>
        <taxon>Metazoa</taxon>
        <taxon>Ecdysozoa</taxon>
        <taxon>Arthropoda</taxon>
        <taxon>Hexapoda</taxon>
        <taxon>Insecta</taxon>
        <taxon>Pterygota</taxon>
        <taxon>Neoptera</taxon>
        <taxon>Endopterygota</taxon>
        <taxon>Hymenoptera</taxon>
        <taxon>Apocrita</taxon>
        <taxon>Aculeata</taxon>
        <taxon>Apoidea</taxon>
        <taxon>Anthophila</taxon>
        <taxon>Apidae</taxon>
        <taxon>Tetragonisca</taxon>
    </lineage>
</organism>
<keyword evidence="10" id="KW-1185">Reference proteome</keyword>
<feature type="compositionally biased region" description="Basic and acidic residues" evidence="7">
    <location>
        <begin position="20"/>
        <end position="41"/>
    </location>
</feature>
<dbReference type="Gene3D" id="1.20.5.690">
    <property type="entry name" value="Importin-alpha, importin-beta-binding domain"/>
    <property type="match status" value="1"/>
</dbReference>